<organism evidence="1 2">
    <name type="scientific">Lysinibacillus fusiformis</name>
    <dbReference type="NCBI Taxonomy" id="28031"/>
    <lineage>
        <taxon>Bacteria</taxon>
        <taxon>Bacillati</taxon>
        <taxon>Bacillota</taxon>
        <taxon>Bacilli</taxon>
        <taxon>Bacillales</taxon>
        <taxon>Bacillaceae</taxon>
        <taxon>Lysinibacillus</taxon>
    </lineage>
</organism>
<evidence type="ECO:0000313" key="1">
    <source>
        <dbReference type="EMBL" id="ODV53664.1"/>
    </source>
</evidence>
<proteinExistence type="predicted"/>
<dbReference type="OrthoDB" id="2374625at2"/>
<reference evidence="1 2" key="1">
    <citation type="submission" date="2016-09" db="EMBL/GenBank/DDBJ databases">
        <title>Draft genome sequence of the soil isolate, Lysinibacillus fusiformis M5, a potential hypoxanthine producer.</title>
        <authorList>
            <person name="Gallegos-Monterrosa R."/>
            <person name="Maroti G."/>
            <person name="Balint B."/>
            <person name="Kovacs A.T."/>
        </authorList>
    </citation>
    <scope>NUCLEOTIDE SEQUENCE [LARGE SCALE GENOMIC DNA]</scope>
    <source>
        <strain evidence="1 2">M5</strain>
    </source>
</reference>
<gene>
    <name evidence="1" type="ORF">BG258_21510</name>
</gene>
<sequence>MATGLYTSEAIYIQREKLESFIQNREKWAVLIPGYLHHELLNENNMIWVFQGDFGIIQKAVKVELQMKSSEPHQVLFDLVGLSDPINGDGSFEIKQHQDESLQLTGSLTMKASGFLAGMMNPVLEKFVPQLAEQLVREMALTVAKE</sequence>
<evidence type="ECO:0008006" key="3">
    <source>
        <dbReference type="Google" id="ProtNLM"/>
    </source>
</evidence>
<dbReference type="CDD" id="cd07812">
    <property type="entry name" value="SRPBCC"/>
    <property type="match status" value="1"/>
</dbReference>
<dbReference type="SUPFAM" id="SSF55961">
    <property type="entry name" value="Bet v1-like"/>
    <property type="match status" value="1"/>
</dbReference>
<dbReference type="AlphaFoldDB" id="A0A1E4QZN9"/>
<dbReference type="InterPro" id="IPR010419">
    <property type="entry name" value="CO_DH_gsu"/>
</dbReference>
<evidence type="ECO:0000313" key="2">
    <source>
        <dbReference type="Proteomes" id="UP000094784"/>
    </source>
</evidence>
<accession>A0A1E4QZN9</accession>
<dbReference type="EMBL" id="MECQ01000004">
    <property type="protein sequence ID" value="ODV53664.1"/>
    <property type="molecule type" value="Genomic_DNA"/>
</dbReference>
<dbReference type="Proteomes" id="UP000094784">
    <property type="component" value="Unassembled WGS sequence"/>
</dbReference>
<protein>
    <recommendedName>
        <fullName evidence="3">SRPBCC family protein</fullName>
    </recommendedName>
</protein>
<dbReference type="InterPro" id="IPR023393">
    <property type="entry name" value="START-like_dom_sf"/>
</dbReference>
<name>A0A1E4QZN9_9BACI</name>
<dbReference type="Gene3D" id="3.30.530.20">
    <property type="match status" value="1"/>
</dbReference>
<dbReference type="Pfam" id="PF06240">
    <property type="entry name" value="COXG"/>
    <property type="match status" value="1"/>
</dbReference>
<comment type="caution">
    <text evidence="1">The sequence shown here is derived from an EMBL/GenBank/DDBJ whole genome shotgun (WGS) entry which is preliminary data.</text>
</comment>
<dbReference type="RefSeq" id="WP_069483074.1">
    <property type="nucleotide sequence ID" value="NZ_KV766182.1"/>
</dbReference>